<dbReference type="SUPFAM" id="SSF56112">
    <property type="entry name" value="Protein kinase-like (PK-like)"/>
    <property type="match status" value="1"/>
</dbReference>
<comment type="caution">
    <text evidence="3">The sequence shown here is derived from an EMBL/GenBank/DDBJ whole genome shotgun (WGS) entry which is preliminary data.</text>
</comment>
<dbReference type="Proteomes" id="UP000886611">
    <property type="component" value="Unassembled WGS sequence"/>
</dbReference>
<accession>A0A8X7XRP7</accession>
<keyword evidence="4" id="KW-1185">Reference proteome</keyword>
<dbReference type="Gene3D" id="1.10.510.10">
    <property type="entry name" value="Transferase(Phosphotransferase) domain 1"/>
    <property type="match status" value="1"/>
</dbReference>
<dbReference type="SUPFAM" id="SSF54695">
    <property type="entry name" value="POZ domain"/>
    <property type="match status" value="1"/>
</dbReference>
<feature type="non-terminal residue" evidence="3">
    <location>
        <position position="689"/>
    </location>
</feature>
<dbReference type="InterPro" id="IPR000210">
    <property type="entry name" value="BTB/POZ_dom"/>
</dbReference>
<dbReference type="Pfam" id="PF00787">
    <property type="entry name" value="PX"/>
    <property type="match status" value="1"/>
</dbReference>
<dbReference type="CDD" id="cd18394">
    <property type="entry name" value="BTB_POZ_KCTD6"/>
    <property type="match status" value="1"/>
</dbReference>
<dbReference type="Gene3D" id="3.30.710.10">
    <property type="entry name" value="Potassium Channel Kv1.1, Chain A"/>
    <property type="match status" value="1"/>
</dbReference>
<dbReference type="GO" id="GO:0051260">
    <property type="term" value="P:protein homooligomerization"/>
    <property type="evidence" value="ECO:0007669"/>
    <property type="project" value="InterPro"/>
</dbReference>
<evidence type="ECO:0000313" key="4">
    <source>
        <dbReference type="Proteomes" id="UP000886611"/>
    </source>
</evidence>
<dbReference type="EMBL" id="JAATIS010000094">
    <property type="protein sequence ID" value="KAG2471430.1"/>
    <property type="molecule type" value="Genomic_DNA"/>
</dbReference>
<feature type="region of interest" description="Disordered" evidence="1">
    <location>
        <begin position="329"/>
        <end position="364"/>
    </location>
</feature>
<dbReference type="SUPFAM" id="SSF64268">
    <property type="entry name" value="PX domain"/>
    <property type="match status" value="1"/>
</dbReference>
<feature type="non-terminal residue" evidence="3">
    <location>
        <position position="1"/>
    </location>
</feature>
<dbReference type="Gene3D" id="3.30.1520.10">
    <property type="entry name" value="Phox-like domain"/>
    <property type="match status" value="1"/>
</dbReference>
<dbReference type="GO" id="GO:0014033">
    <property type="term" value="P:neural crest cell differentiation"/>
    <property type="evidence" value="ECO:0007669"/>
    <property type="project" value="UniProtKB-ARBA"/>
</dbReference>
<sequence length="689" mass="78799">MAFLETVSLGKVLLDDTVPLSATIEASQSIQSHTVSANGRPGCRTTSGSASLPSELAVRSSRMTRRGGDSSGQGFCVGSFYLLRVQLSSGPAYRLFGQEYIIRVQRGVSSECTWQISGLNLPLPPKKLIGNMDREFIAERQRGLQNYLNFITTHPTISHCELVKKFLDPSNYSANYTGWRIRKRYFLIKSKDQPKDRQVLSWHPYIYPVTFATTGESSALVIRKFSEKGTIRDHICKAKPKDTFLKKYCMPKKIQGLELQKIKLFSRQILEVVKFLQDKGFPYGHLHASNILLEGDECKLLDIENSLLGLPSSYRSFFTQFRKISIHQHKRLTRAQSHHGSEEEKKKRKILARKKSRQMAYENEDDLSAKYTNSNNSEYNIGTPDQQYKHCHALYWPAERNTSSLQNSRCCHDGKVALPPLREPPVSSQPLLTQQTSEGKNYREHIREHNSSLVFASTGAQMTNPVTLNVGGHLYTTSLATLTRYPDSMLGAMFGGDFPSARDSQGNYFIDRDGPLFRYILNFLRTSELTLPIDFKEIDLLRKEADFYQIEPLIQCLNDPKPLYPLDTYEEMVELSSTRKLSKYSNPVAVIITQLTITTKVHSLLEGISNNFIKWNKHMMGTRDCQVSFTFGPCDYHQEVSLRVHLMEYITKQGFTIRNTRVHHMSERANENTVEHHWTFCRLARKTDD</sequence>
<organism evidence="3 4">
    <name type="scientific">Polypterus senegalus</name>
    <name type="common">Senegal bichir</name>
    <dbReference type="NCBI Taxonomy" id="55291"/>
    <lineage>
        <taxon>Eukaryota</taxon>
        <taxon>Metazoa</taxon>
        <taxon>Chordata</taxon>
        <taxon>Craniata</taxon>
        <taxon>Vertebrata</taxon>
        <taxon>Euteleostomi</taxon>
        <taxon>Actinopterygii</taxon>
        <taxon>Polypteriformes</taxon>
        <taxon>Polypteridae</taxon>
        <taxon>Polypterus</taxon>
    </lineage>
</organism>
<dbReference type="GO" id="GO:0035091">
    <property type="term" value="F:phosphatidylinositol binding"/>
    <property type="evidence" value="ECO:0007669"/>
    <property type="project" value="InterPro"/>
</dbReference>
<dbReference type="GO" id="GO:0060037">
    <property type="term" value="P:pharyngeal system development"/>
    <property type="evidence" value="ECO:0007669"/>
    <property type="project" value="UniProtKB-ARBA"/>
</dbReference>
<dbReference type="InterPro" id="IPR001683">
    <property type="entry name" value="PX_dom"/>
</dbReference>
<dbReference type="InterPro" id="IPR036871">
    <property type="entry name" value="PX_dom_sf"/>
</dbReference>
<dbReference type="PROSITE" id="PS50195">
    <property type="entry name" value="PX"/>
    <property type="match status" value="1"/>
</dbReference>
<dbReference type="InterPro" id="IPR003131">
    <property type="entry name" value="T1-type_BTB"/>
</dbReference>
<evidence type="ECO:0000259" key="2">
    <source>
        <dbReference type="PROSITE" id="PS50195"/>
    </source>
</evidence>
<gene>
    <name evidence="3" type="primary">Kctd6</name>
    <name evidence="3" type="ORF">GTO96_0005114</name>
</gene>
<protein>
    <submittedName>
        <fullName evidence="3">KCTD6 protein</fullName>
    </submittedName>
</protein>
<name>A0A8X7XRP7_POLSE</name>
<dbReference type="FunFam" id="3.30.710.10:FF:000003">
    <property type="entry name" value="BTB/POZ domain-containing protein KCTD6 isoform X2"/>
    <property type="match status" value="1"/>
</dbReference>
<dbReference type="PANTHER" id="PTHR14499:SF10">
    <property type="entry name" value="BTB_POZ DOMAIN-CONTAINING PROTEIN KCTD6"/>
    <property type="match status" value="1"/>
</dbReference>
<feature type="region of interest" description="Disordered" evidence="1">
    <location>
        <begin position="31"/>
        <end position="56"/>
    </location>
</feature>
<dbReference type="AlphaFoldDB" id="A0A8X7XRP7"/>
<evidence type="ECO:0000256" key="1">
    <source>
        <dbReference type="SAM" id="MobiDB-lite"/>
    </source>
</evidence>
<dbReference type="PANTHER" id="PTHR14499">
    <property type="entry name" value="POTASSIUM CHANNEL TETRAMERIZATION DOMAIN-CONTAINING"/>
    <property type="match status" value="1"/>
</dbReference>
<dbReference type="InterPro" id="IPR011009">
    <property type="entry name" value="Kinase-like_dom_sf"/>
</dbReference>
<feature type="compositionally biased region" description="Basic residues" evidence="1">
    <location>
        <begin position="346"/>
        <end position="357"/>
    </location>
</feature>
<dbReference type="InterPro" id="IPR011333">
    <property type="entry name" value="SKP1/BTB/POZ_sf"/>
</dbReference>
<evidence type="ECO:0000313" key="3">
    <source>
        <dbReference type="EMBL" id="KAG2471430.1"/>
    </source>
</evidence>
<dbReference type="SMART" id="SM00225">
    <property type="entry name" value="BTB"/>
    <property type="match status" value="1"/>
</dbReference>
<reference evidence="3 4" key="1">
    <citation type="journal article" date="2021" name="Cell">
        <title>Tracing the genetic footprints of vertebrate landing in non-teleost ray-finned fishes.</title>
        <authorList>
            <person name="Bi X."/>
            <person name="Wang K."/>
            <person name="Yang L."/>
            <person name="Pan H."/>
            <person name="Jiang H."/>
            <person name="Wei Q."/>
            <person name="Fang M."/>
            <person name="Yu H."/>
            <person name="Zhu C."/>
            <person name="Cai Y."/>
            <person name="He Y."/>
            <person name="Gan X."/>
            <person name="Zeng H."/>
            <person name="Yu D."/>
            <person name="Zhu Y."/>
            <person name="Jiang H."/>
            <person name="Qiu Q."/>
            <person name="Yang H."/>
            <person name="Zhang Y.E."/>
            <person name="Wang W."/>
            <person name="Zhu M."/>
            <person name="He S."/>
            <person name="Zhang G."/>
        </authorList>
    </citation>
    <scope>NUCLEOTIDE SEQUENCE [LARGE SCALE GENOMIC DNA]</scope>
    <source>
        <strain evidence="3">Bchr_013</strain>
    </source>
</reference>
<proteinExistence type="predicted"/>
<dbReference type="Pfam" id="PF02214">
    <property type="entry name" value="BTB_2"/>
    <property type="match status" value="1"/>
</dbReference>
<feature type="domain" description="PX" evidence="2">
    <location>
        <begin position="1"/>
        <end position="174"/>
    </location>
</feature>